<feature type="transmembrane region" description="Helical" evidence="8">
    <location>
        <begin position="46"/>
        <end position="70"/>
    </location>
</feature>
<dbReference type="InterPro" id="IPR037146">
    <property type="entry name" value="Colicin/pyocin_DNase_dom_sf"/>
</dbReference>
<keyword evidence="4" id="KW-0255">Endonuclease</keyword>
<dbReference type="GO" id="GO:0042742">
    <property type="term" value="P:defense response to bacterium"/>
    <property type="evidence" value="ECO:0007669"/>
    <property type="project" value="UniProtKB-KW"/>
</dbReference>
<evidence type="ECO:0000256" key="5">
    <source>
        <dbReference type="ARBA" id="ARBA00022801"/>
    </source>
</evidence>
<keyword evidence="5" id="KW-0378">Hydrolase</keyword>
<keyword evidence="8" id="KW-0472">Membrane</keyword>
<evidence type="ECO:0000256" key="8">
    <source>
        <dbReference type="SAM" id="Phobius"/>
    </source>
</evidence>
<dbReference type="GO" id="GO:0004519">
    <property type="term" value="F:endonuclease activity"/>
    <property type="evidence" value="ECO:0007669"/>
    <property type="project" value="UniProtKB-KW"/>
</dbReference>
<dbReference type="Pfam" id="PF21431">
    <property type="entry name" value="Col-Pyo_DNase"/>
    <property type="match status" value="1"/>
</dbReference>
<dbReference type="Gene3D" id="3.90.540.10">
    <property type="entry name" value="Colicin/pyocin, DNase domain"/>
    <property type="match status" value="1"/>
</dbReference>
<evidence type="ECO:0000256" key="2">
    <source>
        <dbReference type="ARBA" id="ARBA00022529"/>
    </source>
</evidence>
<dbReference type="SUPFAM" id="SSF69369">
    <property type="entry name" value="Cloacin translocation domain"/>
    <property type="match status" value="1"/>
</dbReference>
<proteinExistence type="inferred from homology"/>
<evidence type="ECO:0000259" key="9">
    <source>
        <dbReference type="Pfam" id="PF06958"/>
    </source>
</evidence>
<comment type="caution">
    <text evidence="10">The sequence shown here is derived from an EMBL/GenBank/DDBJ whole genome shotgun (WGS) entry which is preliminary data.</text>
</comment>
<dbReference type="InterPro" id="IPR036302">
    <property type="entry name" value="Pyosin/cloacin_T_dom_sf"/>
</dbReference>
<dbReference type="GO" id="GO:0016787">
    <property type="term" value="F:hydrolase activity"/>
    <property type="evidence" value="ECO:0007669"/>
    <property type="project" value="UniProtKB-KW"/>
</dbReference>
<evidence type="ECO:0000256" key="1">
    <source>
        <dbReference type="ARBA" id="ARBA00006811"/>
    </source>
</evidence>
<keyword evidence="7" id="KW-0078">Bacteriocin</keyword>
<evidence type="ECO:0000256" key="6">
    <source>
        <dbReference type="ARBA" id="ARBA00023022"/>
    </source>
</evidence>
<dbReference type="AlphaFoldDB" id="A0A5N7JQ91"/>
<dbReference type="GO" id="GO:0019835">
    <property type="term" value="P:cytolysis"/>
    <property type="evidence" value="ECO:0007669"/>
    <property type="project" value="InterPro"/>
</dbReference>
<dbReference type="InterPro" id="IPR016128">
    <property type="entry name" value="Pyosin/cloacin_T_dom"/>
</dbReference>
<reference evidence="10 11" key="1">
    <citation type="submission" date="2019-09" db="EMBL/GenBank/DDBJ databases">
        <title>The draft genomes of Allium pathogen Pseudomonas sp.</title>
        <authorList>
            <person name="Fujikawa T."/>
            <person name="Sawada H."/>
        </authorList>
    </citation>
    <scope>NUCLEOTIDE SEQUENCE [LARGE SCALE GENOMIC DNA]</scope>
    <source>
        <strain evidence="10 11">MAFF 730085</strain>
    </source>
</reference>
<sequence length="345" mass="37163">MDHTGFVPVESLEHYGAYAVLGSGAAMAAGAQALEWVGGSVSASALTARLGGTLAAVLPSGLAITVAALIPNTTSPDSAFYSSAHYAELTKGNTRARVTLKQLPDGSVDLYGFYTGGKTDWQSVPVIKAEPRGDQWVADMGDGVEIIWTPAADPNAVLGIPALEGVTLKPAVWVYLPGPKAEQILINPAYPPDYQDAIIWFPSQPTIAPIYLSLSVRRGEPGVVSGLGEDVPGEWLDHARSGLGAPIPTRIADVLRGRKYSSFDSFRKDLWKEVSKSPELAVQLTPQNITRMKNGLSATTRRQDIVGKRRVFELHHVEHIANRGAVYDVDNLRVNTPKNHIDMHR</sequence>
<name>A0A5N7JQ91_9PSED</name>
<evidence type="ECO:0000256" key="7">
    <source>
        <dbReference type="ARBA" id="ARBA00023048"/>
    </source>
</evidence>
<dbReference type="GO" id="GO:0031640">
    <property type="term" value="P:killing of cells of another organism"/>
    <property type="evidence" value="ECO:0007669"/>
    <property type="project" value="UniProtKB-KW"/>
</dbReference>
<accession>A0A5N7JQ91</accession>
<keyword evidence="6" id="KW-0044">Antibiotic</keyword>
<keyword evidence="8" id="KW-0812">Transmembrane</keyword>
<feature type="domain" description="Pyosin/cloacin translocation" evidence="9">
    <location>
        <begin position="90"/>
        <end position="212"/>
    </location>
</feature>
<dbReference type="SUPFAM" id="SSF54060">
    <property type="entry name" value="His-Me finger endonucleases"/>
    <property type="match status" value="1"/>
</dbReference>
<organism evidence="10 11">
    <name type="scientific">Pseudomonas kitaguniensis</name>
    <dbReference type="NCBI Taxonomy" id="2607908"/>
    <lineage>
        <taxon>Bacteria</taxon>
        <taxon>Pseudomonadati</taxon>
        <taxon>Pseudomonadota</taxon>
        <taxon>Gammaproteobacteria</taxon>
        <taxon>Pseudomonadales</taxon>
        <taxon>Pseudomonadaceae</taxon>
        <taxon>Pseudomonas</taxon>
    </lineage>
</organism>
<evidence type="ECO:0000256" key="3">
    <source>
        <dbReference type="ARBA" id="ARBA00022722"/>
    </source>
</evidence>
<dbReference type="InterPro" id="IPR003060">
    <property type="entry name" value="Pyocin_killer"/>
</dbReference>
<dbReference type="EMBL" id="VUBA01000035">
    <property type="protein sequence ID" value="MPQ83562.1"/>
    <property type="molecule type" value="Genomic_DNA"/>
</dbReference>
<keyword evidence="3" id="KW-0540">Nuclease</keyword>
<feature type="transmembrane region" description="Helical" evidence="8">
    <location>
        <begin position="15"/>
        <end position="34"/>
    </location>
</feature>
<keyword evidence="2" id="KW-0929">Antimicrobial</keyword>
<dbReference type="InterPro" id="IPR044925">
    <property type="entry name" value="His-Me_finger_sf"/>
</dbReference>
<gene>
    <name evidence="10" type="ORF">F0170_05935</name>
</gene>
<dbReference type="Pfam" id="PF06958">
    <property type="entry name" value="Pyocin_S"/>
    <property type="match status" value="1"/>
</dbReference>
<comment type="similarity">
    <text evidence="1">Belongs to the colicin/pyosin nuclease family.</text>
</comment>
<evidence type="ECO:0000313" key="11">
    <source>
        <dbReference type="Proteomes" id="UP000325438"/>
    </source>
</evidence>
<evidence type="ECO:0000313" key="10">
    <source>
        <dbReference type="EMBL" id="MPQ83562.1"/>
    </source>
</evidence>
<evidence type="ECO:0000256" key="4">
    <source>
        <dbReference type="ARBA" id="ARBA00022759"/>
    </source>
</evidence>
<dbReference type="GO" id="GO:0005102">
    <property type="term" value="F:signaling receptor binding"/>
    <property type="evidence" value="ECO:0007669"/>
    <property type="project" value="InterPro"/>
</dbReference>
<protein>
    <submittedName>
        <fullName evidence="10">Pyocin</fullName>
    </submittedName>
</protein>
<dbReference type="Proteomes" id="UP000325438">
    <property type="component" value="Unassembled WGS sequence"/>
</dbReference>
<keyword evidence="8" id="KW-1133">Transmembrane helix</keyword>
<dbReference type="PRINTS" id="PR01300">
    <property type="entry name" value="PYOCINKILLER"/>
</dbReference>